<protein>
    <submittedName>
        <fullName evidence="2">Pimeloyl-ACP methyl ester carboxylesterase</fullName>
    </submittedName>
</protein>
<dbReference type="PANTHER" id="PTHR43798">
    <property type="entry name" value="MONOACYLGLYCEROL LIPASE"/>
    <property type="match status" value="1"/>
</dbReference>
<dbReference type="Pfam" id="PF00561">
    <property type="entry name" value="Abhydrolase_1"/>
    <property type="match status" value="1"/>
</dbReference>
<keyword evidence="3" id="KW-1185">Reference proteome</keyword>
<dbReference type="RefSeq" id="WP_283443235.1">
    <property type="nucleotide sequence ID" value="NZ_FXUL01000012.1"/>
</dbReference>
<dbReference type="EMBL" id="FXUL01000012">
    <property type="protein sequence ID" value="SMP66683.1"/>
    <property type="molecule type" value="Genomic_DNA"/>
</dbReference>
<evidence type="ECO:0000259" key="1">
    <source>
        <dbReference type="Pfam" id="PF00561"/>
    </source>
</evidence>
<dbReference type="InterPro" id="IPR050266">
    <property type="entry name" value="AB_hydrolase_sf"/>
</dbReference>
<dbReference type="PANTHER" id="PTHR43798:SF24">
    <property type="entry name" value="CIS-3-ALKYL-4-ALKYLOXETAN-2-ONE DECARBOXYLASE"/>
    <property type="match status" value="1"/>
</dbReference>
<dbReference type="PRINTS" id="PR00111">
    <property type="entry name" value="ABHYDROLASE"/>
</dbReference>
<dbReference type="PRINTS" id="PR00412">
    <property type="entry name" value="EPOXHYDRLASE"/>
</dbReference>
<dbReference type="InterPro" id="IPR029058">
    <property type="entry name" value="AB_hydrolase_fold"/>
</dbReference>
<sequence>MVSDTLTGAVAEIVGNKRAFANASALIASGVAWTPSAMLSQYLTNKTEHENPPTGRFIEVDGISLHYLDQGAGIPVVMLHGNGTMAYEFEVSSLLGLASKNFRVLAFDRPGYGYSERPRGQAWTSKEQADLLSKALTALGIEQAIVVGHSWGTMVATSLALEHPECVRSLVLLSGYYYPVPRMDVLLLSPPSIPGFGDVIRPTVSPFIGRLIWPALIQKFFSPALPTARWEAEFPVWMTLRPSQILASAVETALMTSEAFWLAQRYAELRMPITIMAGTHDMHVATKIHSERLHDHVPHSKLVLVPGAGHMVHHVAPEQVLEAIASAAA</sequence>
<evidence type="ECO:0000313" key="2">
    <source>
        <dbReference type="EMBL" id="SMP66683.1"/>
    </source>
</evidence>
<gene>
    <name evidence="2" type="ORF">SAMN06295970_11233</name>
</gene>
<dbReference type="Proteomes" id="UP001158049">
    <property type="component" value="Unassembled WGS sequence"/>
</dbReference>
<reference evidence="2 3" key="1">
    <citation type="submission" date="2017-05" db="EMBL/GenBank/DDBJ databases">
        <authorList>
            <person name="Varghese N."/>
            <person name="Submissions S."/>
        </authorList>
    </citation>
    <scope>NUCLEOTIDE SEQUENCE [LARGE SCALE GENOMIC DNA]</scope>
    <source>
        <strain evidence="2 3">DSM 26001</strain>
    </source>
</reference>
<dbReference type="Gene3D" id="3.40.50.1820">
    <property type="entry name" value="alpha/beta hydrolase"/>
    <property type="match status" value="1"/>
</dbReference>
<evidence type="ECO:0000313" key="3">
    <source>
        <dbReference type="Proteomes" id="UP001158049"/>
    </source>
</evidence>
<organism evidence="2 3">
    <name type="scientific">Noviherbaspirillum suwonense</name>
    <dbReference type="NCBI Taxonomy" id="1224511"/>
    <lineage>
        <taxon>Bacteria</taxon>
        <taxon>Pseudomonadati</taxon>
        <taxon>Pseudomonadota</taxon>
        <taxon>Betaproteobacteria</taxon>
        <taxon>Burkholderiales</taxon>
        <taxon>Oxalobacteraceae</taxon>
        <taxon>Noviherbaspirillum</taxon>
    </lineage>
</organism>
<dbReference type="SUPFAM" id="SSF53474">
    <property type="entry name" value="alpha/beta-Hydrolases"/>
    <property type="match status" value="1"/>
</dbReference>
<comment type="caution">
    <text evidence="2">The sequence shown here is derived from an EMBL/GenBank/DDBJ whole genome shotgun (WGS) entry which is preliminary data.</text>
</comment>
<feature type="domain" description="AB hydrolase-1" evidence="1">
    <location>
        <begin position="75"/>
        <end position="316"/>
    </location>
</feature>
<dbReference type="InterPro" id="IPR000639">
    <property type="entry name" value="Epox_hydrolase-like"/>
</dbReference>
<dbReference type="InterPro" id="IPR000073">
    <property type="entry name" value="AB_hydrolase_1"/>
</dbReference>
<accession>A0ABY1QBJ8</accession>
<proteinExistence type="predicted"/>
<name>A0ABY1QBJ8_9BURK</name>